<gene>
    <name evidence="2" type="ORF">FHS18_000011</name>
</gene>
<evidence type="ECO:0000313" key="2">
    <source>
        <dbReference type="EMBL" id="MBB3107983.1"/>
    </source>
</evidence>
<evidence type="ECO:0000256" key="1">
    <source>
        <dbReference type="SAM" id="MobiDB-lite"/>
    </source>
</evidence>
<sequence>MSEQQKTTETEPKAEKQEIELMDIPQELSASNQEEIQGGGSTSRTRYSSRGRI</sequence>
<dbReference type="RefSeq" id="WP_183595717.1">
    <property type="nucleotide sequence ID" value="NZ_JACHXK010000001.1"/>
</dbReference>
<dbReference type="Proteomes" id="UP000570361">
    <property type="component" value="Unassembled WGS sequence"/>
</dbReference>
<protein>
    <submittedName>
        <fullName evidence="2">Uncharacterized protein</fullName>
    </submittedName>
</protein>
<feature type="region of interest" description="Disordered" evidence="1">
    <location>
        <begin position="1"/>
        <end position="53"/>
    </location>
</feature>
<dbReference type="AlphaFoldDB" id="A0A7W5FKF1"/>
<feature type="compositionally biased region" description="Basic and acidic residues" evidence="1">
    <location>
        <begin position="1"/>
        <end position="19"/>
    </location>
</feature>
<comment type="caution">
    <text evidence="2">The sequence shown here is derived from an EMBL/GenBank/DDBJ whole genome shotgun (WGS) entry which is preliminary data.</text>
</comment>
<dbReference type="EMBL" id="JACHXK010000001">
    <property type="protein sequence ID" value="MBB3107983.1"/>
    <property type="molecule type" value="Genomic_DNA"/>
</dbReference>
<keyword evidence="3" id="KW-1185">Reference proteome</keyword>
<proteinExistence type="predicted"/>
<organism evidence="2 3">
    <name type="scientific">Paenibacillus phyllosphaerae</name>
    <dbReference type="NCBI Taxonomy" id="274593"/>
    <lineage>
        <taxon>Bacteria</taxon>
        <taxon>Bacillati</taxon>
        <taxon>Bacillota</taxon>
        <taxon>Bacilli</taxon>
        <taxon>Bacillales</taxon>
        <taxon>Paenibacillaceae</taxon>
        <taxon>Paenibacillus</taxon>
    </lineage>
</organism>
<evidence type="ECO:0000313" key="3">
    <source>
        <dbReference type="Proteomes" id="UP000570361"/>
    </source>
</evidence>
<name>A0A7W5FKF1_9BACL</name>
<accession>A0A7W5FKF1</accession>
<reference evidence="2 3" key="1">
    <citation type="submission" date="2020-08" db="EMBL/GenBank/DDBJ databases">
        <title>Genomic Encyclopedia of Type Strains, Phase III (KMG-III): the genomes of soil and plant-associated and newly described type strains.</title>
        <authorList>
            <person name="Whitman W."/>
        </authorList>
    </citation>
    <scope>NUCLEOTIDE SEQUENCE [LARGE SCALE GENOMIC DNA]</scope>
    <source>
        <strain evidence="2 3">CECT 5862</strain>
    </source>
</reference>